<dbReference type="InterPro" id="IPR039366">
    <property type="entry name" value="Pilotin"/>
</dbReference>
<dbReference type="Gene3D" id="2.40.128.270">
    <property type="match status" value="1"/>
</dbReference>
<dbReference type="Pfam" id="PF09619">
    <property type="entry name" value="YscW"/>
    <property type="match status" value="1"/>
</dbReference>
<dbReference type="PANTHER" id="PTHR38013:SF1">
    <property type="entry name" value="GLYCOPROTEIN_POLYSACCHARIDE METABOLISM"/>
    <property type="match status" value="1"/>
</dbReference>
<evidence type="ECO:0000313" key="2">
    <source>
        <dbReference type="EMBL" id="KUM27077.1"/>
    </source>
</evidence>
<dbReference type="EMBL" id="LPWA01000099">
    <property type="protein sequence ID" value="KUM27077.1"/>
    <property type="molecule type" value="Genomic_DNA"/>
</dbReference>
<protein>
    <recommendedName>
        <fullName evidence="1">DUF306 domain-containing protein</fullName>
    </recommendedName>
</protein>
<dbReference type="Pfam" id="PF03724">
    <property type="entry name" value="META"/>
    <property type="match status" value="1"/>
</dbReference>
<dbReference type="InterPro" id="IPR005184">
    <property type="entry name" value="DUF306_Meta_HslJ"/>
</dbReference>
<dbReference type="Proteomes" id="UP000053176">
    <property type="component" value="Unassembled WGS sequence"/>
</dbReference>
<reference evidence="2 3" key="1">
    <citation type="submission" date="2015-12" db="EMBL/GenBank/DDBJ databases">
        <title>Draft genome sequence of Mesorhizobium sp. UFLA 01-765, a multitolerant efficient symbiont and plant-growth promoting strain isolated from Zn-mining soil using Leucaena leucocephala as a trap plant.</title>
        <authorList>
            <person name="Rangel W.M."/>
            <person name="Thijs S."/>
            <person name="Longatti S.M."/>
            <person name="Moreira F.M."/>
            <person name="Weyens N."/>
            <person name="Vangronsveld J."/>
            <person name="Van Hamme J.D."/>
            <person name="Bottos E.M."/>
            <person name="Rineau F."/>
        </authorList>
    </citation>
    <scope>NUCLEOTIDE SEQUENCE [LARGE SCALE GENOMIC DNA]</scope>
    <source>
        <strain evidence="2 3">UFLA 01-765</strain>
    </source>
</reference>
<proteinExistence type="predicted"/>
<organism evidence="2 3">
    <name type="scientific">Rhizobium loti</name>
    <name type="common">Mesorhizobium loti</name>
    <dbReference type="NCBI Taxonomy" id="381"/>
    <lineage>
        <taxon>Bacteria</taxon>
        <taxon>Pseudomonadati</taxon>
        <taxon>Pseudomonadota</taxon>
        <taxon>Alphaproteobacteria</taxon>
        <taxon>Hyphomicrobiales</taxon>
        <taxon>Phyllobacteriaceae</taxon>
        <taxon>Mesorhizobium</taxon>
    </lineage>
</organism>
<comment type="caution">
    <text evidence="2">The sequence shown here is derived from an EMBL/GenBank/DDBJ whole genome shotgun (WGS) entry which is preliminary data.</text>
</comment>
<dbReference type="InterPro" id="IPR053196">
    <property type="entry name" value="Lipoprotein_YbaY-like"/>
</dbReference>
<dbReference type="AlphaFoldDB" id="A0A101KUC4"/>
<dbReference type="OrthoDB" id="9809132at2"/>
<name>A0A101KUC4_RHILI</name>
<dbReference type="PANTHER" id="PTHR38013">
    <property type="entry name" value="GLYCOPROTEIN/POLYSACCHARIDE METABOLISM"/>
    <property type="match status" value="1"/>
</dbReference>
<evidence type="ECO:0000313" key="3">
    <source>
        <dbReference type="Proteomes" id="UP000053176"/>
    </source>
</evidence>
<accession>A0A101KUC4</accession>
<feature type="domain" description="DUF306" evidence="1">
    <location>
        <begin position="146"/>
        <end position="251"/>
    </location>
</feature>
<gene>
    <name evidence="2" type="ORF">AU467_17865</name>
</gene>
<evidence type="ECO:0000259" key="1">
    <source>
        <dbReference type="Pfam" id="PF03724"/>
    </source>
</evidence>
<dbReference type="InterPro" id="IPR038670">
    <property type="entry name" value="HslJ-like_sf"/>
</dbReference>
<sequence>MLDRIAEFFIFGLVPLVVGVLAVPELTSAAEKTLAGEVTYRERIALPPNAVLSVELTDVSLADAPSTIIGQRKIVPAGQVPIKFEIGFDPKVIKPGRTYALQARITVDDRLLFITDTRHQVDPLDGKPQTVVLKMATPAIEPDTTALYGQSWLIEYIDGIGPIREPQATFRVSEAGKAGGKGPCNSYFANAKVDGEKIAISNIGSTKMARAPDVMAQEKALFDALVKAASYHIDAGRLVIADKDDRVILRFNAAS</sequence>